<dbReference type="GO" id="GO:0005524">
    <property type="term" value="F:ATP binding"/>
    <property type="evidence" value="ECO:0007669"/>
    <property type="project" value="TreeGrafter"/>
</dbReference>
<dbReference type="GO" id="GO:0016811">
    <property type="term" value="F:hydrolase activity, acting on carbon-nitrogen (but not peptide) bonds, in linear amides"/>
    <property type="evidence" value="ECO:0007669"/>
    <property type="project" value="InterPro"/>
</dbReference>
<dbReference type="GO" id="GO:0008233">
    <property type="term" value="F:peptidase activity"/>
    <property type="evidence" value="ECO:0007669"/>
    <property type="project" value="InterPro"/>
</dbReference>
<comment type="caution">
    <text evidence="3">The sequence shown here is derived from an EMBL/GenBank/DDBJ whole genome shotgun (WGS) entry which is preliminary data.</text>
</comment>
<dbReference type="InterPro" id="IPR022366">
    <property type="entry name" value="Pup_deamidase"/>
</dbReference>
<evidence type="ECO:0000256" key="2">
    <source>
        <dbReference type="SAM" id="MobiDB-lite"/>
    </source>
</evidence>
<comment type="similarity">
    <text evidence="1">Belongs to the Pup ligase/Pup deamidase family. Pup deamidase subfamily.</text>
</comment>
<dbReference type="PANTHER" id="PTHR42307">
    <property type="entry name" value="PUP DEAMIDASE/DEPUPYLASE"/>
    <property type="match status" value="1"/>
</dbReference>
<sequence length="522" mass="58137">MGSETEFGVSCPTRPGAHETILSALVVDSYPDAARDAGWDYAGETPLRDARGGRMEEEQAHPSQLTHRSRVLTSQDVARELIADSPQAADPRFWERAAMNRVLPDGARFYVDHAHPEYSAPETTHPWEALVRDAAGDLIAGRAAQAVPARYGASWPDPVVLHKNNTDNKAVSYGYHENYLVPRRIDFSRIAAVMIPFLSTRPVLVGAGRAGLGAQDVRPGFQISQRADFFERTIGLETTIRRPLVNTRDEPHADAARWRRLHVIPGDATLSHTSTLLKFASAAAVLTLIEHDAAPALELAAPVHAMQLISRDPSLTTRVELTDGRRLTGLEIQRIYAEAARERAEALGALQPRDEEIFRIWFEVLDGLARDPLSQADRLDWVAKYALIRGYAQRGIDVGHPKVQALDLQYADLRPERSLYAKLVALGRMRTLVPQERIEEAVRTPPEETRAWLRGRLIVLWPDQVHSAGWEVLALRDPDTDRVHRWVVDDPLRGTRAETEHVLETSPSAVAALRRLGMQTLG</sequence>
<dbReference type="AlphaFoldDB" id="A0A199NRX8"/>
<evidence type="ECO:0000256" key="1">
    <source>
        <dbReference type="ARBA" id="ARBA00009114"/>
    </source>
</evidence>
<feature type="compositionally biased region" description="Basic and acidic residues" evidence="2">
    <location>
        <begin position="46"/>
        <end position="60"/>
    </location>
</feature>
<reference evidence="3" key="1">
    <citation type="submission" date="2016-06" db="EMBL/GenBank/DDBJ databases">
        <title>Identification of putative biosynthetic pathways for the production of bioactive secondary metabolites by the marine actinomycete Kocuria kristinae RUTW2-3.</title>
        <authorList>
            <person name="Waterworth S.C."/>
            <person name="Walmsley T.A."/>
            <person name="Matongo T."/>
            <person name="Davies-Coleman M.T."/>
            <person name="Dorrington R.A."/>
        </authorList>
    </citation>
    <scope>NUCLEOTIDE SEQUENCE [LARGE SCALE GENOMIC DNA]</scope>
    <source>
        <strain evidence="3">RUTW2-3</strain>
    </source>
</reference>
<dbReference type="GO" id="GO:0070490">
    <property type="term" value="P:protein pupylation"/>
    <property type="evidence" value="ECO:0007669"/>
    <property type="project" value="TreeGrafter"/>
</dbReference>
<dbReference type="GO" id="GO:0019941">
    <property type="term" value="P:modification-dependent protein catabolic process"/>
    <property type="evidence" value="ECO:0007669"/>
    <property type="project" value="InterPro"/>
</dbReference>
<evidence type="ECO:0000313" key="3">
    <source>
        <dbReference type="EMBL" id="OAX51451.1"/>
    </source>
</evidence>
<dbReference type="InterPro" id="IPR004347">
    <property type="entry name" value="Pup_ligase/deamidase"/>
</dbReference>
<protein>
    <recommendedName>
        <fullName evidence="5">Proteasome accessory factor PafA2</fullName>
    </recommendedName>
</protein>
<accession>A0A199NRX8</accession>
<dbReference type="Proteomes" id="UP000053171">
    <property type="component" value="Unassembled WGS sequence"/>
</dbReference>
<keyword evidence="4" id="KW-1185">Reference proteome</keyword>
<organism evidence="3 4">
    <name type="scientific">Rothia kristinae</name>
    <dbReference type="NCBI Taxonomy" id="37923"/>
    <lineage>
        <taxon>Bacteria</taxon>
        <taxon>Bacillati</taxon>
        <taxon>Actinomycetota</taxon>
        <taxon>Actinomycetes</taxon>
        <taxon>Micrococcales</taxon>
        <taxon>Micrococcaceae</taxon>
        <taxon>Rothia</taxon>
    </lineage>
</organism>
<dbReference type="GO" id="GO:0010498">
    <property type="term" value="P:proteasomal protein catabolic process"/>
    <property type="evidence" value="ECO:0007669"/>
    <property type="project" value="InterPro"/>
</dbReference>
<evidence type="ECO:0000313" key="4">
    <source>
        <dbReference type="Proteomes" id="UP000053171"/>
    </source>
</evidence>
<feature type="region of interest" description="Disordered" evidence="2">
    <location>
        <begin position="37"/>
        <end position="68"/>
    </location>
</feature>
<proteinExistence type="inferred from homology"/>
<name>A0A199NRX8_9MICC</name>
<dbReference type="Pfam" id="PF03136">
    <property type="entry name" value="Pup_ligase"/>
    <property type="match status" value="1"/>
</dbReference>
<evidence type="ECO:0008006" key="5">
    <source>
        <dbReference type="Google" id="ProtNLM"/>
    </source>
</evidence>
<dbReference type="EMBL" id="LJBJ02000019">
    <property type="protein sequence ID" value="OAX51451.1"/>
    <property type="molecule type" value="Genomic_DNA"/>
</dbReference>
<gene>
    <name evidence="3" type="ORF">AN277_0208815</name>
</gene>
<dbReference type="PANTHER" id="PTHR42307:SF2">
    <property type="entry name" value="PUP DEAMIDASE_DEPUPYLASE"/>
    <property type="match status" value="1"/>
</dbReference>
<dbReference type="NCBIfam" id="TIGR03688">
    <property type="entry name" value="depupylase_Dop"/>
    <property type="match status" value="1"/>
</dbReference>